<dbReference type="OrthoDB" id="9811671at2"/>
<dbReference type="EMBL" id="FOAN01000005">
    <property type="protein sequence ID" value="SEL77726.1"/>
    <property type="molecule type" value="Genomic_DNA"/>
</dbReference>
<dbReference type="Pfam" id="PF09917">
    <property type="entry name" value="DUF2147"/>
    <property type="match status" value="1"/>
</dbReference>
<feature type="domain" description="DUF2147" evidence="1">
    <location>
        <begin position="35"/>
        <end position="142"/>
    </location>
</feature>
<dbReference type="STRING" id="1036779.SAMN04515666_105283"/>
<dbReference type="AlphaFoldDB" id="A0A1H7T0B9"/>
<dbReference type="Gene3D" id="2.40.128.520">
    <property type="match status" value="1"/>
</dbReference>
<sequence>MKRGAGLGLGLIVLVATAWMAALPALADPMTEIVGRWRDSDGESEIAISRCGPALCGKIVWLKEERFDIYNPNEGLRKRSLMGIQVLSGFKPAAKGGLEGEGYNPADGKTYRTTLELASSGSLVMRGCVLGGLICDDDTWSRQP</sequence>
<protein>
    <submittedName>
        <fullName evidence="2">Uncharacterized conserved protein, DUF2147 family</fullName>
    </submittedName>
</protein>
<evidence type="ECO:0000313" key="3">
    <source>
        <dbReference type="Proteomes" id="UP000199664"/>
    </source>
</evidence>
<evidence type="ECO:0000313" key="2">
    <source>
        <dbReference type="EMBL" id="SEL77726.1"/>
    </source>
</evidence>
<reference evidence="3" key="1">
    <citation type="submission" date="2016-10" db="EMBL/GenBank/DDBJ databases">
        <authorList>
            <person name="Varghese N."/>
            <person name="Submissions S."/>
        </authorList>
    </citation>
    <scope>NUCLEOTIDE SEQUENCE [LARGE SCALE GENOMIC DNA]</scope>
    <source>
        <strain evidence="3">LMG 26383,CCUG 61248,R- 45681</strain>
    </source>
</reference>
<dbReference type="InterPro" id="IPR019223">
    <property type="entry name" value="DUF2147"/>
</dbReference>
<accession>A0A1H7T0B9</accession>
<keyword evidence="3" id="KW-1185">Reference proteome</keyword>
<dbReference type="PANTHER" id="PTHR36919">
    <property type="entry name" value="BLR1215 PROTEIN"/>
    <property type="match status" value="1"/>
</dbReference>
<dbReference type="Proteomes" id="UP000199664">
    <property type="component" value="Unassembled WGS sequence"/>
</dbReference>
<dbReference type="PANTHER" id="PTHR36919:SF2">
    <property type="entry name" value="BLL6627 PROTEIN"/>
    <property type="match status" value="1"/>
</dbReference>
<dbReference type="RefSeq" id="WP_143079724.1">
    <property type="nucleotide sequence ID" value="NZ_FOAN01000005.1"/>
</dbReference>
<name>A0A1H7T0B9_9HYPH</name>
<organism evidence="2 3">
    <name type="scientific">Bosea lupini</name>
    <dbReference type="NCBI Taxonomy" id="1036779"/>
    <lineage>
        <taxon>Bacteria</taxon>
        <taxon>Pseudomonadati</taxon>
        <taxon>Pseudomonadota</taxon>
        <taxon>Alphaproteobacteria</taxon>
        <taxon>Hyphomicrobiales</taxon>
        <taxon>Boseaceae</taxon>
        <taxon>Bosea</taxon>
    </lineage>
</organism>
<gene>
    <name evidence="2" type="ORF">SAMN04515666_105283</name>
</gene>
<proteinExistence type="predicted"/>
<evidence type="ECO:0000259" key="1">
    <source>
        <dbReference type="Pfam" id="PF09917"/>
    </source>
</evidence>